<organism evidence="1 2">
    <name type="scientific">Streptomyces blastmyceticus</name>
    <dbReference type="NCBI Taxonomy" id="68180"/>
    <lineage>
        <taxon>Bacteria</taxon>
        <taxon>Bacillati</taxon>
        <taxon>Actinomycetota</taxon>
        <taxon>Actinomycetes</taxon>
        <taxon>Kitasatosporales</taxon>
        <taxon>Streptomycetaceae</taxon>
        <taxon>Streptomyces</taxon>
    </lineage>
</organism>
<evidence type="ECO:0000313" key="2">
    <source>
        <dbReference type="Proteomes" id="UP001500063"/>
    </source>
</evidence>
<gene>
    <name evidence="1" type="ORF">GCM10010319_43590</name>
</gene>
<dbReference type="EMBL" id="BAAABW010000024">
    <property type="protein sequence ID" value="GAA0361298.1"/>
    <property type="molecule type" value="Genomic_DNA"/>
</dbReference>
<protein>
    <submittedName>
        <fullName evidence="1">Uncharacterized protein</fullName>
    </submittedName>
</protein>
<proteinExistence type="predicted"/>
<reference evidence="1 2" key="1">
    <citation type="journal article" date="2019" name="Int. J. Syst. Evol. Microbiol.">
        <title>The Global Catalogue of Microorganisms (GCM) 10K type strain sequencing project: providing services to taxonomists for standard genome sequencing and annotation.</title>
        <authorList>
            <consortium name="The Broad Institute Genomics Platform"/>
            <consortium name="The Broad Institute Genome Sequencing Center for Infectious Disease"/>
            <person name="Wu L."/>
            <person name="Ma J."/>
        </authorList>
    </citation>
    <scope>NUCLEOTIDE SEQUENCE [LARGE SCALE GENOMIC DNA]</scope>
    <source>
        <strain evidence="1 2">JCM 4565</strain>
    </source>
</reference>
<accession>A0ABN0XDC1</accession>
<evidence type="ECO:0000313" key="1">
    <source>
        <dbReference type="EMBL" id="GAA0361298.1"/>
    </source>
</evidence>
<comment type="caution">
    <text evidence="1">The sequence shown here is derived from an EMBL/GenBank/DDBJ whole genome shotgun (WGS) entry which is preliminary data.</text>
</comment>
<name>A0ABN0XDC1_9ACTN</name>
<dbReference type="Proteomes" id="UP001500063">
    <property type="component" value="Unassembled WGS sequence"/>
</dbReference>
<dbReference type="RefSeq" id="WP_344120097.1">
    <property type="nucleotide sequence ID" value="NZ_BAAABW010000024.1"/>
</dbReference>
<sequence length="262" mass="27895">MASRTRREAGPGTPAPAGAVEVRVLPPGRELDPLTEHRIVDGLVAAMPDLRARELFTLRRDMLTEAEYIVLGVDRERDAVVSLLTSRWAKLPSGRTALHVMTQFVGDAYRHGPIFGHSWTAHFTRLLADGGPFPEVIALKTYNPVAYCAMNAFSGHPEVSMYPDPARPAASALAAEVAEAVAPGHPFDAAHGVLPGIGRPVDLYRQRPTSSAKAVNAYFAAHLKPGDRMLCVLHAPTAAGQNAVLRALGIPPPPGAGPHPSP</sequence>
<keyword evidence="2" id="KW-1185">Reference proteome</keyword>